<evidence type="ECO:0000256" key="1">
    <source>
        <dbReference type="SAM" id="MobiDB-lite"/>
    </source>
</evidence>
<accession>A0AA40CPN5</accession>
<evidence type="ECO:0000313" key="3">
    <source>
        <dbReference type="Proteomes" id="UP001174936"/>
    </source>
</evidence>
<dbReference type="EMBL" id="JAULSV010000005">
    <property type="protein sequence ID" value="KAK0644674.1"/>
    <property type="molecule type" value="Genomic_DNA"/>
</dbReference>
<feature type="region of interest" description="Disordered" evidence="1">
    <location>
        <begin position="19"/>
        <end position="40"/>
    </location>
</feature>
<comment type="caution">
    <text evidence="2">The sequence shown here is derived from an EMBL/GenBank/DDBJ whole genome shotgun (WGS) entry which is preliminary data.</text>
</comment>
<dbReference type="Proteomes" id="UP001174936">
    <property type="component" value="Unassembled WGS sequence"/>
</dbReference>
<organism evidence="2 3">
    <name type="scientific">Cercophora newfieldiana</name>
    <dbReference type="NCBI Taxonomy" id="92897"/>
    <lineage>
        <taxon>Eukaryota</taxon>
        <taxon>Fungi</taxon>
        <taxon>Dikarya</taxon>
        <taxon>Ascomycota</taxon>
        <taxon>Pezizomycotina</taxon>
        <taxon>Sordariomycetes</taxon>
        <taxon>Sordariomycetidae</taxon>
        <taxon>Sordariales</taxon>
        <taxon>Lasiosphaeriaceae</taxon>
        <taxon>Cercophora</taxon>
    </lineage>
</organism>
<proteinExistence type="predicted"/>
<keyword evidence="3" id="KW-1185">Reference proteome</keyword>
<name>A0AA40CPN5_9PEZI</name>
<sequence length="73" mass="8230">MKMQRQSCHIISCPKELSGSHPVTPEVTPELHPNLRQRFPPKPYLPTPQLYISRQLAPFASNKQTLIPRGAIG</sequence>
<reference evidence="2" key="1">
    <citation type="submission" date="2023-06" db="EMBL/GenBank/DDBJ databases">
        <title>Genome-scale phylogeny and comparative genomics of the fungal order Sordariales.</title>
        <authorList>
            <consortium name="Lawrence Berkeley National Laboratory"/>
            <person name="Hensen N."/>
            <person name="Bonometti L."/>
            <person name="Westerberg I."/>
            <person name="Brannstrom I.O."/>
            <person name="Guillou S."/>
            <person name="Cros-Aarteil S."/>
            <person name="Calhoun S."/>
            <person name="Haridas S."/>
            <person name="Kuo A."/>
            <person name="Mondo S."/>
            <person name="Pangilinan J."/>
            <person name="Riley R."/>
            <person name="Labutti K."/>
            <person name="Andreopoulos B."/>
            <person name="Lipzen A."/>
            <person name="Chen C."/>
            <person name="Yanf M."/>
            <person name="Daum C."/>
            <person name="Ng V."/>
            <person name="Clum A."/>
            <person name="Steindorff A."/>
            <person name="Ohm R."/>
            <person name="Martin F."/>
            <person name="Silar P."/>
            <person name="Natvig D."/>
            <person name="Lalanne C."/>
            <person name="Gautier V."/>
            <person name="Ament-Velasquez S.L."/>
            <person name="Kruys A."/>
            <person name="Hutchinson M.I."/>
            <person name="Powell A.J."/>
            <person name="Barry K."/>
            <person name="Miller A.N."/>
            <person name="Grigoriev I.V."/>
            <person name="Debuchy R."/>
            <person name="Gladieux P."/>
            <person name="Thoren M.H."/>
            <person name="Johannesson H."/>
        </authorList>
    </citation>
    <scope>NUCLEOTIDE SEQUENCE</scope>
    <source>
        <strain evidence="2">SMH2532-1</strain>
    </source>
</reference>
<evidence type="ECO:0000313" key="2">
    <source>
        <dbReference type="EMBL" id="KAK0644674.1"/>
    </source>
</evidence>
<gene>
    <name evidence="2" type="ORF">B0T16DRAFT_199834</name>
</gene>
<dbReference type="AlphaFoldDB" id="A0AA40CPN5"/>
<protein>
    <submittedName>
        <fullName evidence="2">Uncharacterized protein</fullName>
    </submittedName>
</protein>